<dbReference type="EMBL" id="JBHFEH010000051">
    <property type="protein sequence ID" value="KAL2050154.1"/>
    <property type="molecule type" value="Genomic_DNA"/>
</dbReference>
<feature type="repeat" description="ANK" evidence="4">
    <location>
        <begin position="479"/>
        <end position="511"/>
    </location>
</feature>
<sequence length="1031" mass="114534">MYLQNLENHYQSLTPSPNFRKFGKHLQKRQLDIPEYAASFVNYKALKKLIKQLSATPTLLPQNATQNAPETLDPQASLQANKATFFFRLERELEKVNAFYLQKEAELKLRLKTLLDKKRVMQARNGTASKISASFITLEEGFQQFGNDLNKLQQFIELNATAFSKILKKWDKTSKSRTKELYLSRAVEVQPCFNRDVISDLSDQATTSLLELGAWAEGEKVQYDSSRPAEHTVTGQSIGTDNSDTDLQILHAANTGNRMVLQDWISRLRGSPDARERFTRIFLAASAEAPDETLGILLQSGFVDMHAEDEINERNCLHEAAISGRSPVLNAALRSNVDLTRVDVYGRTPLHYACMYGRVILAEALLESGPRTIDNLDHDNFTPLIHAIVHHELPCAQQLLAYGARIDPESESDHVPLNLACQYGSVEIAKLLLEKQAKLLPDAEGLFPQHLVARSGQSPDTLLMLEHYGADLDQRDKLYQWTPLFHAASEGRVDCIRTLLERNVDVEILDEKGFSAMYYATWEGHMQCIKLLSSTDAGVMDVPISTAQHTIISPVPASSAPVPLDADGIPDLSLPPPIIPLRRYGHNFLDNKTFIQLSFEAAGSDAIVFYHDNKYPAARLTISSKSSDVIPRNKMLPIQEDFKIISFQIDSLDSFAIDFDIFPTFGSKVIAKSVALPSLFSAIANSCGQCCLPLFDPRLRAIGQISFNFQVIKPFHGIPLDITHFATYWRATSQLDSHPSAFITGSSLSGDYVQLFVQLTSDGVPVLYPRWSINHHGIEFPIGRMTHEQYISLGTQYGNGDEVLEELEDKTVNDIPQIHQALAMSFVSLRDVLAFLPTNIHVDIQVLFPTVAQERALGLSPSQNINSYADTILKDVFDHARATKEQNPDFMRSIVFTSYNPDICTALNWKQPNYPVLLCNDLGAKREAPKPGVRGPGPAVASNGHHSMSVKEAVRIAQSNNFMGLVCSSRLLNMVPSLIESIKVAGLVLVTDTSEENASGGSAARATRMPEGVDGMLRGNGVLRFNEMIDI</sequence>
<dbReference type="Pfam" id="PF25329">
    <property type="entry name" value="C2_GDE1"/>
    <property type="match status" value="1"/>
</dbReference>
<dbReference type="PANTHER" id="PTHR22958:SF23">
    <property type="entry name" value="DEPENDENT KINASE INHIBITOR PHO81, PUTATIVE (AFU_ORTHOLOGUE AFUA_4G06020)-RELATED"/>
    <property type="match status" value="1"/>
</dbReference>
<dbReference type="SUPFAM" id="SSF48403">
    <property type="entry name" value="Ankyrin repeat"/>
    <property type="match status" value="1"/>
</dbReference>
<dbReference type="Pfam" id="PF12796">
    <property type="entry name" value="Ank_2"/>
    <property type="match status" value="3"/>
</dbReference>
<dbReference type="Gene3D" id="3.20.20.190">
    <property type="entry name" value="Phosphatidylinositol (PI) phosphodiesterase"/>
    <property type="match status" value="1"/>
</dbReference>
<dbReference type="InterPro" id="IPR030395">
    <property type="entry name" value="GP_PDE_dom"/>
</dbReference>
<dbReference type="InterPro" id="IPR004331">
    <property type="entry name" value="SPX_dom"/>
</dbReference>
<evidence type="ECO:0000313" key="8">
    <source>
        <dbReference type="EMBL" id="KAL2050154.1"/>
    </source>
</evidence>
<feature type="repeat" description="ANK" evidence="4">
    <location>
        <begin position="345"/>
        <end position="369"/>
    </location>
</feature>
<evidence type="ECO:0000313" key="9">
    <source>
        <dbReference type="Proteomes" id="UP001590951"/>
    </source>
</evidence>
<feature type="domain" description="GP-PDE" evidence="7">
    <location>
        <begin position="722"/>
        <end position="1028"/>
    </location>
</feature>
<dbReference type="Gene3D" id="1.25.40.20">
    <property type="entry name" value="Ankyrin repeat-containing domain"/>
    <property type="match status" value="1"/>
</dbReference>
<dbReference type="PROSITE" id="PS51382">
    <property type="entry name" value="SPX"/>
    <property type="match status" value="1"/>
</dbReference>
<dbReference type="PROSITE" id="PS50297">
    <property type="entry name" value="ANK_REP_REGION"/>
    <property type="match status" value="2"/>
</dbReference>
<feature type="domain" description="SPX" evidence="6">
    <location>
        <begin position="20"/>
        <end position="184"/>
    </location>
</feature>
<dbReference type="SMART" id="SM00248">
    <property type="entry name" value="ANK"/>
    <property type="match status" value="8"/>
</dbReference>
<dbReference type="InterPro" id="IPR057506">
    <property type="entry name" value="C2_GPCPD1"/>
</dbReference>
<dbReference type="Pfam" id="PF03009">
    <property type="entry name" value="GDPD"/>
    <property type="match status" value="1"/>
</dbReference>
<evidence type="ECO:0000259" key="6">
    <source>
        <dbReference type="PROSITE" id="PS51382"/>
    </source>
</evidence>
<dbReference type="InterPro" id="IPR051578">
    <property type="entry name" value="GDPD"/>
</dbReference>
<reference evidence="8 9" key="1">
    <citation type="submission" date="2024-09" db="EMBL/GenBank/DDBJ databases">
        <title>Rethinking Asexuality: The Enigmatic Case of Functional Sexual Genes in Lepraria (Stereocaulaceae).</title>
        <authorList>
            <person name="Doellman M."/>
            <person name="Sun Y."/>
            <person name="Barcenas-Pena A."/>
            <person name="Lumbsch H.T."/>
            <person name="Grewe F."/>
        </authorList>
    </citation>
    <scope>NUCLEOTIDE SEQUENCE [LARGE SCALE GENOMIC DNA]</scope>
    <source>
        <strain evidence="8 9">Grewe 0041</strain>
    </source>
</reference>
<dbReference type="PROSITE" id="PS51704">
    <property type="entry name" value="GP_PDE"/>
    <property type="match status" value="1"/>
</dbReference>
<keyword evidence="3 4" id="KW-0040">ANK repeat</keyword>
<dbReference type="Proteomes" id="UP001590951">
    <property type="component" value="Unassembled WGS sequence"/>
</dbReference>
<accession>A0ABR4AX73</accession>
<keyword evidence="9" id="KW-1185">Reference proteome</keyword>
<protein>
    <recommendedName>
        <fullName evidence="10">Ankyrin repeat protein nuc-2</fullName>
    </recommendedName>
</protein>
<organism evidence="8 9">
    <name type="scientific">Lepraria finkii</name>
    <dbReference type="NCBI Taxonomy" id="1340010"/>
    <lineage>
        <taxon>Eukaryota</taxon>
        <taxon>Fungi</taxon>
        <taxon>Dikarya</taxon>
        <taxon>Ascomycota</taxon>
        <taxon>Pezizomycotina</taxon>
        <taxon>Lecanoromycetes</taxon>
        <taxon>OSLEUM clade</taxon>
        <taxon>Lecanoromycetidae</taxon>
        <taxon>Lecanorales</taxon>
        <taxon>Lecanorineae</taxon>
        <taxon>Stereocaulaceae</taxon>
        <taxon>Lepraria</taxon>
    </lineage>
</organism>
<evidence type="ECO:0008006" key="10">
    <source>
        <dbReference type="Google" id="ProtNLM"/>
    </source>
</evidence>
<evidence type="ECO:0000256" key="3">
    <source>
        <dbReference type="ARBA" id="ARBA00023043"/>
    </source>
</evidence>
<feature type="region of interest" description="Disordered" evidence="5">
    <location>
        <begin position="221"/>
        <end position="240"/>
    </location>
</feature>
<evidence type="ECO:0000256" key="2">
    <source>
        <dbReference type="ARBA" id="ARBA00022801"/>
    </source>
</evidence>
<feature type="compositionally biased region" description="Basic and acidic residues" evidence="5">
    <location>
        <begin position="221"/>
        <end position="230"/>
    </location>
</feature>
<name>A0ABR4AX73_9LECA</name>
<dbReference type="PROSITE" id="PS50088">
    <property type="entry name" value="ANK_REPEAT"/>
    <property type="match status" value="3"/>
</dbReference>
<evidence type="ECO:0000256" key="1">
    <source>
        <dbReference type="ARBA" id="ARBA00022737"/>
    </source>
</evidence>
<dbReference type="SUPFAM" id="SSF51695">
    <property type="entry name" value="PLC-like phosphodiesterases"/>
    <property type="match status" value="1"/>
</dbReference>
<dbReference type="InterPro" id="IPR017946">
    <property type="entry name" value="PLC-like_Pdiesterase_TIM-brl"/>
</dbReference>
<keyword evidence="2" id="KW-0378">Hydrolase</keyword>
<dbReference type="Pfam" id="PF03105">
    <property type="entry name" value="SPX"/>
    <property type="match status" value="1"/>
</dbReference>
<evidence type="ECO:0000256" key="5">
    <source>
        <dbReference type="SAM" id="MobiDB-lite"/>
    </source>
</evidence>
<evidence type="ECO:0000259" key="7">
    <source>
        <dbReference type="PROSITE" id="PS51704"/>
    </source>
</evidence>
<feature type="repeat" description="ANK" evidence="4">
    <location>
        <begin position="444"/>
        <end position="477"/>
    </location>
</feature>
<dbReference type="InterPro" id="IPR002110">
    <property type="entry name" value="Ankyrin_rpt"/>
</dbReference>
<dbReference type="PANTHER" id="PTHR22958">
    <property type="entry name" value="GLYCEROPHOSPHORYL DIESTER PHOSPHODIESTERASE"/>
    <property type="match status" value="1"/>
</dbReference>
<dbReference type="CDD" id="cd14483">
    <property type="entry name" value="SPX_PHO81_NUC-2_like"/>
    <property type="match status" value="1"/>
</dbReference>
<keyword evidence="1" id="KW-0677">Repeat</keyword>
<comment type="caution">
    <text evidence="8">The sequence shown here is derived from an EMBL/GenBank/DDBJ whole genome shotgun (WGS) entry which is preliminary data.</text>
</comment>
<gene>
    <name evidence="8" type="ORF">ABVK25_009515</name>
</gene>
<proteinExistence type="predicted"/>
<evidence type="ECO:0000256" key="4">
    <source>
        <dbReference type="PROSITE-ProRule" id="PRU00023"/>
    </source>
</evidence>
<dbReference type="InterPro" id="IPR036770">
    <property type="entry name" value="Ankyrin_rpt-contain_sf"/>
</dbReference>